<evidence type="ECO:0000256" key="6">
    <source>
        <dbReference type="HAMAP-Rule" id="MF_00198"/>
    </source>
</evidence>
<keyword evidence="10" id="KW-1185">Reference proteome</keyword>
<dbReference type="CDD" id="cd02440">
    <property type="entry name" value="AdoMet_MTases"/>
    <property type="match status" value="1"/>
</dbReference>
<accession>C6HU45</accession>
<feature type="binding site" evidence="6">
    <location>
        <position position="91"/>
    </location>
    <ligand>
        <name>spermidine</name>
        <dbReference type="ChEBI" id="CHEBI:57834"/>
    </ligand>
</feature>
<name>C6HU45_9BACT</name>
<evidence type="ECO:0000256" key="7">
    <source>
        <dbReference type="PROSITE-ProRule" id="PRU00354"/>
    </source>
</evidence>
<gene>
    <name evidence="6" type="primary">speE</name>
    <name evidence="9" type="ORF">UBAL3_44810111</name>
</gene>
<dbReference type="PANTHER" id="PTHR43317">
    <property type="entry name" value="THERMOSPERMINE SYNTHASE ACAULIS5"/>
    <property type="match status" value="1"/>
</dbReference>
<dbReference type="FunFam" id="3.40.50.150:FF:000088">
    <property type="entry name" value="Polyamine aminopropyltransferase"/>
    <property type="match status" value="1"/>
</dbReference>
<organism evidence="9 10">
    <name type="scientific">Leptospirillum ferrodiazotrophum</name>
    <dbReference type="NCBI Taxonomy" id="412449"/>
    <lineage>
        <taxon>Bacteria</taxon>
        <taxon>Pseudomonadati</taxon>
        <taxon>Nitrospirota</taxon>
        <taxon>Nitrospiria</taxon>
        <taxon>Nitrospirales</taxon>
        <taxon>Nitrospiraceae</taxon>
        <taxon>Leptospirillum</taxon>
    </lineage>
</organism>
<feature type="binding site" evidence="6">
    <location>
        <position position="67"/>
    </location>
    <ligand>
        <name>spermidine</name>
        <dbReference type="ChEBI" id="CHEBI:57834"/>
    </ligand>
</feature>
<dbReference type="EMBL" id="GG693852">
    <property type="protein sequence ID" value="EES53973.1"/>
    <property type="molecule type" value="Genomic_DNA"/>
</dbReference>
<dbReference type="UniPathway" id="UPA00248">
    <property type="reaction ID" value="UER00314"/>
</dbReference>
<dbReference type="NCBIfam" id="NF037959">
    <property type="entry name" value="MFS_SpdSyn"/>
    <property type="match status" value="1"/>
</dbReference>
<dbReference type="Proteomes" id="UP000009374">
    <property type="component" value="Unassembled WGS sequence"/>
</dbReference>
<evidence type="ECO:0000256" key="3">
    <source>
        <dbReference type="ARBA" id="ARBA00023066"/>
    </source>
</evidence>
<dbReference type="InterPro" id="IPR037163">
    <property type="entry name" value="Spermidine_synt_N_sf"/>
</dbReference>
<dbReference type="NCBIfam" id="NF002010">
    <property type="entry name" value="PRK00811.1"/>
    <property type="match status" value="1"/>
</dbReference>
<protein>
    <recommendedName>
        <fullName evidence="6">Polyamine aminopropyltransferase</fullName>
    </recommendedName>
    <alternativeName>
        <fullName evidence="6">Putrescine aminopropyltransferase</fullName>
        <shortName evidence="6">PAPT</shortName>
    </alternativeName>
    <alternativeName>
        <fullName evidence="6">Spermidine synthase</fullName>
        <shortName evidence="6">SPDS</shortName>
        <shortName evidence="6">SPDSY</shortName>
        <ecNumber evidence="6">2.5.1.16</ecNumber>
    </alternativeName>
</protein>
<dbReference type="SUPFAM" id="SSF53335">
    <property type="entry name" value="S-adenosyl-L-methionine-dependent methyltransferases"/>
    <property type="match status" value="1"/>
</dbReference>
<reference evidence="9 10" key="1">
    <citation type="journal article" date="2009" name="Appl. Environ. Microbiol.">
        <title>Community genomic and proteomic analyses of chemoautotrophic iron-oxidizing "Leptospirillum rubarum" (Group II) and "Leptospirillum ferrodiazotrophum" (Group III) bacteria in acid mine drainage biofilms.</title>
        <authorList>
            <person name="Goltsman D.S."/>
            <person name="Denef V.J."/>
            <person name="Singer S.W."/>
            <person name="VerBerkmoes N.C."/>
            <person name="Lefsrud M."/>
            <person name="Mueller R.S."/>
            <person name="Dick G.J."/>
            <person name="Sun C.L."/>
            <person name="Wheeler K.E."/>
            <person name="Zemla A."/>
            <person name="Baker B.J."/>
            <person name="Hauser L."/>
            <person name="Land M."/>
            <person name="Shah M.B."/>
            <person name="Thelen M.P."/>
            <person name="Hettich R.L."/>
            <person name="Banfield J.F."/>
        </authorList>
    </citation>
    <scope>NUCLEOTIDE SEQUENCE [LARGE SCALE GENOMIC DNA]</scope>
</reference>
<feature type="binding site" evidence="6">
    <location>
        <position position="36"/>
    </location>
    <ligand>
        <name>S-methyl-5'-thioadenosine</name>
        <dbReference type="ChEBI" id="CHEBI:17509"/>
    </ligand>
</feature>
<dbReference type="InterPro" id="IPR029063">
    <property type="entry name" value="SAM-dependent_MTases_sf"/>
</dbReference>
<dbReference type="PANTHER" id="PTHR43317:SF1">
    <property type="entry name" value="THERMOSPERMINE SYNTHASE ACAULIS5"/>
    <property type="match status" value="1"/>
</dbReference>
<feature type="binding site" evidence="6">
    <location>
        <position position="111"/>
    </location>
    <ligand>
        <name>S-methyl-5'-thioadenosine</name>
        <dbReference type="ChEBI" id="CHEBI:17509"/>
    </ligand>
</feature>
<proteinExistence type="inferred from homology"/>
<keyword evidence="2 6" id="KW-0808">Transferase</keyword>
<dbReference type="InterPro" id="IPR035246">
    <property type="entry name" value="Spermidine_synt_N"/>
</dbReference>
<evidence type="ECO:0000313" key="9">
    <source>
        <dbReference type="EMBL" id="EES53973.1"/>
    </source>
</evidence>
<dbReference type="EC" id="2.5.1.16" evidence="6"/>
<comment type="subunit">
    <text evidence="6">Homodimer or homotetramer.</text>
</comment>
<dbReference type="Pfam" id="PF01564">
    <property type="entry name" value="Spermine_synth"/>
    <property type="match status" value="1"/>
</dbReference>
<dbReference type="Gene3D" id="2.30.140.10">
    <property type="entry name" value="Spermidine synthase, tetramerisation domain"/>
    <property type="match status" value="1"/>
</dbReference>
<feature type="active site" description="Proton acceptor" evidence="6 7">
    <location>
        <position position="161"/>
    </location>
</feature>
<comment type="caution">
    <text evidence="6">Lacks conserved residue(s) required for the propagation of feature annotation.</text>
</comment>
<sequence length="306" mass="34078">MSQARASKWYIEYAAPSLGHMHGIDGIIVSRQTQFQKVDILKTNVYGKALALDEKMQSTQEDEFIYHEALVHPAMIAHPAPRSVFIVGGGEGATLREALRHPTVERAVMVDIDDQVISLSREHLPEWHQGAFDDPRAEVISTDARKYLEESKEIFDVIITDLSEPVEEGPAYLLYTREFYKIACDHLSPGGTISVQAGSAAHPFLLAFSSVYQTMRTAFPTVRGFSVNIPSFGLPWGFTLASKGVDPLSMSREVVDRVLAERGLSDLRFYDGLAHQGIFGLPRHIRAGLDSANLIIEDNHPIFTYH</sequence>
<feature type="binding site" evidence="6">
    <location>
        <position position="170"/>
    </location>
    <ligand>
        <name>S-methyl-5'-thioadenosine</name>
        <dbReference type="ChEBI" id="CHEBI:17509"/>
    </ligand>
</feature>
<dbReference type="InterPro" id="IPR001045">
    <property type="entry name" value="Spermi_synthase"/>
</dbReference>
<dbReference type="PROSITE" id="PS51006">
    <property type="entry name" value="PABS_2"/>
    <property type="match status" value="1"/>
</dbReference>
<keyword evidence="4 6" id="KW-0620">Polyamine biosynthesis</keyword>
<evidence type="ECO:0000256" key="2">
    <source>
        <dbReference type="ARBA" id="ARBA00022679"/>
    </source>
</evidence>
<evidence type="ECO:0000313" key="10">
    <source>
        <dbReference type="Proteomes" id="UP000009374"/>
    </source>
</evidence>
<dbReference type="GO" id="GO:0008295">
    <property type="term" value="P:spermidine biosynthetic process"/>
    <property type="evidence" value="ECO:0007669"/>
    <property type="project" value="UniProtKB-UniRule"/>
</dbReference>
<dbReference type="GO" id="GO:0010487">
    <property type="term" value="F:thermospermine synthase activity"/>
    <property type="evidence" value="ECO:0007669"/>
    <property type="project" value="UniProtKB-EC"/>
</dbReference>
<evidence type="ECO:0000256" key="1">
    <source>
        <dbReference type="ARBA" id="ARBA00007867"/>
    </source>
</evidence>
<dbReference type="HAMAP" id="MF_00198">
    <property type="entry name" value="Spermidine_synth"/>
    <property type="match status" value="1"/>
</dbReference>
<dbReference type="GO" id="GO:0004766">
    <property type="term" value="F:spermidine synthase activity"/>
    <property type="evidence" value="ECO:0007669"/>
    <property type="project" value="UniProtKB-UniRule"/>
</dbReference>
<comment type="catalytic activity">
    <reaction evidence="6">
        <text>S-adenosyl 3-(methylsulfanyl)propylamine + putrescine = S-methyl-5'-thioadenosine + spermidine + H(+)</text>
        <dbReference type="Rhea" id="RHEA:12721"/>
        <dbReference type="ChEBI" id="CHEBI:15378"/>
        <dbReference type="ChEBI" id="CHEBI:17509"/>
        <dbReference type="ChEBI" id="CHEBI:57443"/>
        <dbReference type="ChEBI" id="CHEBI:57834"/>
        <dbReference type="ChEBI" id="CHEBI:326268"/>
        <dbReference type="EC" id="2.5.1.16"/>
    </reaction>
</comment>
<feature type="binding site" evidence="6">
    <location>
        <begin position="143"/>
        <end position="144"/>
    </location>
    <ligand>
        <name>S-methyl-5'-thioadenosine</name>
        <dbReference type="ChEBI" id="CHEBI:17509"/>
    </ligand>
</feature>
<dbReference type="Pfam" id="PF17284">
    <property type="entry name" value="Spermine_synt_N"/>
    <property type="match status" value="1"/>
</dbReference>
<feature type="domain" description="PABS" evidence="8">
    <location>
        <begin position="7"/>
        <end position="243"/>
    </location>
</feature>
<comment type="catalytic activity">
    <reaction evidence="5">
        <text>S-adenosyl 3-(methylsulfanyl)propylamine + spermidine = thermospermine + S-methyl-5'-thioadenosine + H(+)</text>
        <dbReference type="Rhea" id="RHEA:30515"/>
        <dbReference type="ChEBI" id="CHEBI:15378"/>
        <dbReference type="ChEBI" id="CHEBI:17509"/>
        <dbReference type="ChEBI" id="CHEBI:57443"/>
        <dbReference type="ChEBI" id="CHEBI:57834"/>
        <dbReference type="ChEBI" id="CHEBI:59903"/>
        <dbReference type="EC" id="2.5.1.79"/>
    </reaction>
</comment>
<dbReference type="AlphaFoldDB" id="C6HU45"/>
<comment type="pathway">
    <text evidence="6">Amine and polyamine biosynthesis; spermidine biosynthesis; spermidine from putrescine: step 1/1.</text>
</comment>
<evidence type="ECO:0000259" key="8">
    <source>
        <dbReference type="PROSITE" id="PS51006"/>
    </source>
</evidence>
<evidence type="ECO:0000256" key="4">
    <source>
        <dbReference type="ARBA" id="ARBA00023115"/>
    </source>
</evidence>
<evidence type="ECO:0000256" key="5">
    <source>
        <dbReference type="ARBA" id="ARBA00048874"/>
    </source>
</evidence>
<keyword evidence="3 6" id="KW-0745">Spermidine biosynthesis</keyword>
<comment type="function">
    <text evidence="6">Catalyzes the irreversible transfer of a propylamine group from the amino donor S-adenosylmethioninamine (decarboxy-AdoMet) to putrescine (1,4-diaminobutane) to yield spermidine.</text>
</comment>
<dbReference type="Gene3D" id="3.40.50.150">
    <property type="entry name" value="Vaccinia Virus protein VP39"/>
    <property type="match status" value="1"/>
</dbReference>
<comment type="similarity">
    <text evidence="1 6">Belongs to the spermidine/spermine synthase family.</text>
</comment>
<dbReference type="InterPro" id="IPR030374">
    <property type="entry name" value="PABS"/>
</dbReference>